<name>A6G7B8_9BACT</name>
<evidence type="ECO:0008006" key="4">
    <source>
        <dbReference type="Google" id="ProtNLM"/>
    </source>
</evidence>
<keyword evidence="3" id="KW-1185">Reference proteome</keyword>
<dbReference type="Proteomes" id="UP000005801">
    <property type="component" value="Unassembled WGS sequence"/>
</dbReference>
<evidence type="ECO:0000313" key="3">
    <source>
        <dbReference type="Proteomes" id="UP000005801"/>
    </source>
</evidence>
<feature type="signal peptide" evidence="1">
    <location>
        <begin position="1"/>
        <end position="18"/>
    </location>
</feature>
<dbReference type="PROSITE" id="PS51257">
    <property type="entry name" value="PROKAR_LIPOPROTEIN"/>
    <property type="match status" value="1"/>
</dbReference>
<feature type="chain" id="PRO_5002693736" description="Lipoprotein" evidence="1">
    <location>
        <begin position="19"/>
        <end position="225"/>
    </location>
</feature>
<dbReference type="OrthoDB" id="5511532at2"/>
<protein>
    <recommendedName>
        <fullName evidence="4">Lipoprotein</fullName>
    </recommendedName>
</protein>
<dbReference type="EMBL" id="ABCS01000033">
    <property type="protein sequence ID" value="EDM78252.1"/>
    <property type="molecule type" value="Genomic_DNA"/>
</dbReference>
<accession>A6G7B8</accession>
<reference evidence="2 3" key="1">
    <citation type="submission" date="2007-06" db="EMBL/GenBank/DDBJ databases">
        <authorList>
            <person name="Shimkets L."/>
            <person name="Ferriera S."/>
            <person name="Johnson J."/>
            <person name="Kravitz S."/>
            <person name="Beeson K."/>
            <person name="Sutton G."/>
            <person name="Rogers Y.-H."/>
            <person name="Friedman R."/>
            <person name="Frazier M."/>
            <person name="Venter J.C."/>
        </authorList>
    </citation>
    <scope>NUCLEOTIDE SEQUENCE [LARGE SCALE GENOMIC DNA]</scope>
    <source>
        <strain evidence="2 3">SIR-1</strain>
    </source>
</reference>
<dbReference type="RefSeq" id="WP_006972613.1">
    <property type="nucleotide sequence ID" value="NZ_ABCS01000033.1"/>
</dbReference>
<proteinExistence type="predicted"/>
<evidence type="ECO:0000313" key="2">
    <source>
        <dbReference type="EMBL" id="EDM78252.1"/>
    </source>
</evidence>
<dbReference type="STRING" id="391625.PPSIR1_08706"/>
<organism evidence="2 3">
    <name type="scientific">Plesiocystis pacifica SIR-1</name>
    <dbReference type="NCBI Taxonomy" id="391625"/>
    <lineage>
        <taxon>Bacteria</taxon>
        <taxon>Pseudomonadati</taxon>
        <taxon>Myxococcota</taxon>
        <taxon>Polyangia</taxon>
        <taxon>Nannocystales</taxon>
        <taxon>Nannocystaceae</taxon>
        <taxon>Plesiocystis</taxon>
    </lineage>
</organism>
<comment type="caution">
    <text evidence="2">The sequence shown here is derived from an EMBL/GenBank/DDBJ whole genome shotgun (WGS) entry which is preliminary data.</text>
</comment>
<keyword evidence="1" id="KW-0732">Signal</keyword>
<gene>
    <name evidence="2" type="ORF">PPSIR1_08706</name>
</gene>
<sequence length="225" mass="23665">MSRRAWSSLVFAACVALAGASSLTGCRTTQAYVDWRPGLSAADFDGIYEISRADYQGYADAAEPNTYYDRFRGESHEQFGAAVAELDARLTSERASPDTRGYAVMGLSPDAVTLLEAGGEPRQAPIDWFAVTGDRDKALLVSGSKVMAVVGGASTGIDAGGVLGPGQGNYRFMLLDNEGELTLFALPELGGAITANEPGWVFAFVPTPGGKKAWDISVGRVTVAL</sequence>
<dbReference type="AlphaFoldDB" id="A6G7B8"/>
<evidence type="ECO:0000256" key="1">
    <source>
        <dbReference type="SAM" id="SignalP"/>
    </source>
</evidence>